<dbReference type="PROSITE" id="PS50157">
    <property type="entry name" value="ZINC_FINGER_C2H2_2"/>
    <property type="match status" value="2"/>
</dbReference>
<dbReference type="Proteomes" id="UP000708208">
    <property type="component" value="Unassembled WGS sequence"/>
</dbReference>
<feature type="domain" description="C2H2-type" evidence="2">
    <location>
        <begin position="46"/>
        <end position="73"/>
    </location>
</feature>
<reference evidence="3" key="1">
    <citation type="submission" date="2021-06" db="EMBL/GenBank/DDBJ databases">
        <authorList>
            <person name="Hodson N. C."/>
            <person name="Mongue J. A."/>
            <person name="Jaron S. K."/>
        </authorList>
    </citation>
    <scope>NUCLEOTIDE SEQUENCE</scope>
</reference>
<dbReference type="AlphaFoldDB" id="A0A8J2KS16"/>
<keyword evidence="1" id="KW-0479">Metal-binding</keyword>
<accession>A0A8J2KS16</accession>
<proteinExistence type="predicted"/>
<dbReference type="GO" id="GO:0008270">
    <property type="term" value="F:zinc ion binding"/>
    <property type="evidence" value="ECO:0007669"/>
    <property type="project" value="UniProtKB-KW"/>
</dbReference>
<dbReference type="OrthoDB" id="7312725at2759"/>
<sequence>FRTTQSDKKNEVVRNNSITSGRYIELSPGMFRYADKFNFELKEGTYLCSLCGYRTNIHCRILKHLRIHNRSTTGRMRRRLIKTAPTKWLYGNKYEIENIDDRFICTLCSFNRKSKYKLIDHIKRVHINNLPPKPPKNIDNGTTAVAPGKFFV</sequence>
<organism evidence="3 4">
    <name type="scientific">Allacma fusca</name>
    <dbReference type="NCBI Taxonomy" id="39272"/>
    <lineage>
        <taxon>Eukaryota</taxon>
        <taxon>Metazoa</taxon>
        <taxon>Ecdysozoa</taxon>
        <taxon>Arthropoda</taxon>
        <taxon>Hexapoda</taxon>
        <taxon>Collembola</taxon>
        <taxon>Symphypleona</taxon>
        <taxon>Sminthuridae</taxon>
        <taxon>Allacma</taxon>
    </lineage>
</organism>
<dbReference type="InterPro" id="IPR013087">
    <property type="entry name" value="Znf_C2H2_type"/>
</dbReference>
<feature type="domain" description="C2H2-type" evidence="2">
    <location>
        <begin position="103"/>
        <end position="131"/>
    </location>
</feature>
<keyword evidence="4" id="KW-1185">Reference proteome</keyword>
<comment type="caution">
    <text evidence="3">The sequence shown here is derived from an EMBL/GenBank/DDBJ whole genome shotgun (WGS) entry which is preliminary data.</text>
</comment>
<keyword evidence="1" id="KW-0863">Zinc-finger</keyword>
<evidence type="ECO:0000313" key="3">
    <source>
        <dbReference type="EMBL" id="CAG7818736.1"/>
    </source>
</evidence>
<dbReference type="SMART" id="SM00355">
    <property type="entry name" value="ZnF_C2H2"/>
    <property type="match status" value="2"/>
</dbReference>
<evidence type="ECO:0000259" key="2">
    <source>
        <dbReference type="PROSITE" id="PS50157"/>
    </source>
</evidence>
<keyword evidence="1" id="KW-0862">Zinc</keyword>
<evidence type="ECO:0000256" key="1">
    <source>
        <dbReference type="PROSITE-ProRule" id="PRU00042"/>
    </source>
</evidence>
<feature type="non-terminal residue" evidence="3">
    <location>
        <position position="1"/>
    </location>
</feature>
<dbReference type="EMBL" id="CAJVCH010429421">
    <property type="protein sequence ID" value="CAG7818736.1"/>
    <property type="molecule type" value="Genomic_DNA"/>
</dbReference>
<gene>
    <name evidence="3" type="ORF">AFUS01_LOCUS29220</name>
</gene>
<evidence type="ECO:0000313" key="4">
    <source>
        <dbReference type="Proteomes" id="UP000708208"/>
    </source>
</evidence>
<protein>
    <recommendedName>
        <fullName evidence="2">C2H2-type domain-containing protein</fullName>
    </recommendedName>
</protein>
<name>A0A8J2KS16_9HEXA</name>